<feature type="transmembrane region" description="Helical" evidence="8">
    <location>
        <begin position="334"/>
        <end position="354"/>
    </location>
</feature>
<gene>
    <name evidence="9" type="ORF">GCM10008983_10500</name>
</gene>
<evidence type="ECO:0000256" key="3">
    <source>
        <dbReference type="ARBA" id="ARBA00022448"/>
    </source>
</evidence>
<evidence type="ECO:0000256" key="1">
    <source>
        <dbReference type="ARBA" id="ARBA00004141"/>
    </source>
</evidence>
<keyword evidence="3" id="KW-0813">Transport</keyword>
<evidence type="ECO:0000313" key="10">
    <source>
        <dbReference type="Proteomes" id="UP001501459"/>
    </source>
</evidence>
<dbReference type="EMBL" id="BAAADM010000028">
    <property type="protein sequence ID" value="GAA0435751.1"/>
    <property type="molecule type" value="Genomic_DNA"/>
</dbReference>
<comment type="caution">
    <text evidence="9">The sequence shown here is derived from an EMBL/GenBank/DDBJ whole genome shotgun (WGS) entry which is preliminary data.</text>
</comment>
<reference evidence="10" key="1">
    <citation type="journal article" date="2019" name="Int. J. Syst. Evol. Microbiol.">
        <title>The Global Catalogue of Microorganisms (GCM) 10K type strain sequencing project: providing services to taxonomists for standard genome sequencing and annotation.</title>
        <authorList>
            <consortium name="The Broad Institute Genomics Platform"/>
            <consortium name="The Broad Institute Genome Sequencing Center for Infectious Disease"/>
            <person name="Wu L."/>
            <person name="Ma J."/>
        </authorList>
    </citation>
    <scope>NUCLEOTIDE SEQUENCE [LARGE SCALE GENOMIC DNA]</scope>
    <source>
        <strain evidence="10">JCM 12149</strain>
    </source>
</reference>
<comment type="subcellular location">
    <subcellularLocation>
        <location evidence="1">Membrane</location>
        <topology evidence="1">Multi-pass membrane protein</topology>
    </subcellularLocation>
</comment>
<accession>A0ABP3J085</accession>
<protein>
    <submittedName>
        <fullName evidence="9">Endospore germination permease</fullName>
    </submittedName>
</protein>
<dbReference type="Gene3D" id="1.20.1740.10">
    <property type="entry name" value="Amino acid/polyamine transporter I"/>
    <property type="match status" value="1"/>
</dbReference>
<dbReference type="NCBIfam" id="TIGR00912">
    <property type="entry name" value="2A0309"/>
    <property type="match status" value="1"/>
</dbReference>
<evidence type="ECO:0000256" key="5">
    <source>
        <dbReference type="ARBA" id="ARBA00022692"/>
    </source>
</evidence>
<keyword evidence="7 8" id="KW-0472">Membrane</keyword>
<keyword evidence="6 8" id="KW-1133">Transmembrane helix</keyword>
<feature type="transmembrane region" description="Helical" evidence="8">
    <location>
        <begin position="107"/>
        <end position="133"/>
    </location>
</feature>
<name>A0ABP3J085_9BACI</name>
<dbReference type="PANTHER" id="PTHR34975:SF2">
    <property type="entry name" value="SPORE GERMINATION PROTEIN A2"/>
    <property type="match status" value="1"/>
</dbReference>
<feature type="transmembrane region" description="Helical" evidence="8">
    <location>
        <begin position="267"/>
        <end position="292"/>
    </location>
</feature>
<feature type="transmembrane region" description="Helical" evidence="8">
    <location>
        <begin position="76"/>
        <end position="95"/>
    </location>
</feature>
<evidence type="ECO:0000256" key="7">
    <source>
        <dbReference type="ARBA" id="ARBA00023136"/>
    </source>
</evidence>
<feature type="transmembrane region" description="Helical" evidence="8">
    <location>
        <begin position="304"/>
        <end position="322"/>
    </location>
</feature>
<sequence>MEKGRISALQMAVLMYPAVLATAILSLPATTAAYADHDMWMSPVWGSLAGYLAVYNAYKLNTLYTKETLIQYSQHIIGFIPGKVIGFFYIFYFLHNESLVVNQYGEFVAGIFLPQTPMIVVNIAMVIVCGIAVRGGLETIARTAQIFIPVTFLLWIIIIVLLIPELEPNNMFPIMGDGMMPSIKGAYILQSWFSLFIMVAFLLPFIEDHKKSLKWGMHSVTSVLFTMVITNLATLLIFGEITTRFFYPVMDAARYVSIADFFQHIEALVMAIWVSGIFIKTAVFYYVVVLGTAHWLKLDDYRPIVWPIGFLIIGFTVWAPGIQEISQYFATTSIIYSVLFQTIIPLLLLVIAVFKVPRKS</sequence>
<keyword evidence="10" id="KW-1185">Reference proteome</keyword>
<dbReference type="Proteomes" id="UP001501459">
    <property type="component" value="Unassembled WGS sequence"/>
</dbReference>
<evidence type="ECO:0000313" key="9">
    <source>
        <dbReference type="EMBL" id="GAA0435751.1"/>
    </source>
</evidence>
<comment type="similarity">
    <text evidence="2">Belongs to the amino acid-polyamine-organocation (APC) superfamily. Spore germination protein (SGP) (TC 2.A.3.9) family.</text>
</comment>
<evidence type="ECO:0000256" key="6">
    <source>
        <dbReference type="ARBA" id="ARBA00022989"/>
    </source>
</evidence>
<dbReference type="InterPro" id="IPR004761">
    <property type="entry name" value="Spore_GerAB"/>
</dbReference>
<keyword evidence="5 8" id="KW-0812">Transmembrane</keyword>
<dbReference type="PANTHER" id="PTHR34975">
    <property type="entry name" value="SPORE GERMINATION PROTEIN A2"/>
    <property type="match status" value="1"/>
</dbReference>
<evidence type="ECO:0000256" key="8">
    <source>
        <dbReference type="SAM" id="Phobius"/>
    </source>
</evidence>
<feature type="transmembrane region" description="Helical" evidence="8">
    <location>
        <begin position="223"/>
        <end position="247"/>
    </location>
</feature>
<feature type="transmembrane region" description="Helical" evidence="8">
    <location>
        <begin position="183"/>
        <end position="203"/>
    </location>
</feature>
<evidence type="ECO:0000256" key="2">
    <source>
        <dbReference type="ARBA" id="ARBA00007998"/>
    </source>
</evidence>
<evidence type="ECO:0000256" key="4">
    <source>
        <dbReference type="ARBA" id="ARBA00022544"/>
    </source>
</evidence>
<organism evidence="9 10">
    <name type="scientific">Lentibacillus halophilus</name>
    <dbReference type="NCBI Taxonomy" id="295065"/>
    <lineage>
        <taxon>Bacteria</taxon>
        <taxon>Bacillati</taxon>
        <taxon>Bacillota</taxon>
        <taxon>Bacilli</taxon>
        <taxon>Bacillales</taxon>
        <taxon>Bacillaceae</taxon>
        <taxon>Lentibacillus</taxon>
    </lineage>
</organism>
<feature type="transmembrane region" description="Helical" evidence="8">
    <location>
        <begin position="145"/>
        <end position="163"/>
    </location>
</feature>
<dbReference type="RefSeq" id="WP_343751635.1">
    <property type="nucleotide sequence ID" value="NZ_BAAADM010000028.1"/>
</dbReference>
<feature type="transmembrane region" description="Helical" evidence="8">
    <location>
        <begin position="45"/>
        <end position="64"/>
    </location>
</feature>
<keyword evidence="4" id="KW-0309">Germination</keyword>
<dbReference type="Pfam" id="PF03845">
    <property type="entry name" value="Spore_permease"/>
    <property type="match status" value="1"/>
</dbReference>
<proteinExistence type="inferred from homology"/>